<accession>A0ABD0QAG3</accession>
<dbReference type="Proteomes" id="UP001529510">
    <property type="component" value="Unassembled WGS sequence"/>
</dbReference>
<reference evidence="2 3" key="1">
    <citation type="submission" date="2024-05" db="EMBL/GenBank/DDBJ databases">
        <title>Genome sequencing and assembly of Indian major carp, Cirrhinus mrigala (Hamilton, 1822).</title>
        <authorList>
            <person name="Mohindra V."/>
            <person name="Chowdhury L.M."/>
            <person name="Lal K."/>
            <person name="Jena J.K."/>
        </authorList>
    </citation>
    <scope>NUCLEOTIDE SEQUENCE [LARGE SCALE GENOMIC DNA]</scope>
    <source>
        <strain evidence="2">CM1030</strain>
        <tissue evidence="2">Blood</tissue>
    </source>
</reference>
<keyword evidence="3" id="KW-1185">Reference proteome</keyword>
<dbReference type="EMBL" id="JAMKFB020000010">
    <property type="protein sequence ID" value="KAL0183248.1"/>
    <property type="molecule type" value="Genomic_DNA"/>
</dbReference>
<protein>
    <submittedName>
        <fullName evidence="2">Uncharacterized protein</fullName>
    </submittedName>
</protein>
<feature type="region of interest" description="Disordered" evidence="1">
    <location>
        <begin position="30"/>
        <end position="66"/>
    </location>
</feature>
<gene>
    <name evidence="2" type="ORF">M9458_022623</name>
</gene>
<feature type="compositionally biased region" description="Polar residues" evidence="1">
    <location>
        <begin position="40"/>
        <end position="57"/>
    </location>
</feature>
<evidence type="ECO:0000313" key="2">
    <source>
        <dbReference type="EMBL" id="KAL0183248.1"/>
    </source>
</evidence>
<evidence type="ECO:0000313" key="3">
    <source>
        <dbReference type="Proteomes" id="UP001529510"/>
    </source>
</evidence>
<evidence type="ECO:0000256" key="1">
    <source>
        <dbReference type="SAM" id="MobiDB-lite"/>
    </source>
</evidence>
<organism evidence="2 3">
    <name type="scientific">Cirrhinus mrigala</name>
    <name type="common">Mrigala</name>
    <dbReference type="NCBI Taxonomy" id="683832"/>
    <lineage>
        <taxon>Eukaryota</taxon>
        <taxon>Metazoa</taxon>
        <taxon>Chordata</taxon>
        <taxon>Craniata</taxon>
        <taxon>Vertebrata</taxon>
        <taxon>Euteleostomi</taxon>
        <taxon>Actinopterygii</taxon>
        <taxon>Neopterygii</taxon>
        <taxon>Teleostei</taxon>
        <taxon>Ostariophysi</taxon>
        <taxon>Cypriniformes</taxon>
        <taxon>Cyprinidae</taxon>
        <taxon>Labeoninae</taxon>
        <taxon>Labeonini</taxon>
        <taxon>Cirrhinus</taxon>
    </lineage>
</organism>
<dbReference type="AlphaFoldDB" id="A0ABD0QAG3"/>
<feature type="non-terminal residue" evidence="2">
    <location>
        <position position="66"/>
    </location>
</feature>
<sequence>MYSTADVSLDELEKRNEVIRTLSKRTKVAESREKDVYRELNSTQQQLHELSCRQMNTTRHEQDLEV</sequence>
<proteinExistence type="predicted"/>
<comment type="caution">
    <text evidence="2">The sequence shown here is derived from an EMBL/GenBank/DDBJ whole genome shotgun (WGS) entry which is preliminary data.</text>
</comment>
<name>A0ABD0QAG3_CIRMR</name>